<dbReference type="Pfam" id="PF11706">
    <property type="entry name" value="zf-CGNR"/>
    <property type="match status" value="1"/>
</dbReference>
<gene>
    <name evidence="2" type="ORF">ET33_09705</name>
</gene>
<organism evidence="2 3">
    <name type="scientific">Paenibacillus tyrfis</name>
    <dbReference type="NCBI Taxonomy" id="1501230"/>
    <lineage>
        <taxon>Bacteria</taxon>
        <taxon>Bacillati</taxon>
        <taxon>Bacillota</taxon>
        <taxon>Bacilli</taxon>
        <taxon>Bacillales</taxon>
        <taxon>Paenibacillaceae</taxon>
        <taxon>Paenibacillus</taxon>
    </lineage>
</organism>
<dbReference type="OrthoDB" id="123307at2"/>
<dbReference type="SUPFAM" id="SSF160904">
    <property type="entry name" value="Jann2411-like"/>
    <property type="match status" value="1"/>
</dbReference>
<dbReference type="eggNOG" id="COG5516">
    <property type="taxonomic scope" value="Bacteria"/>
</dbReference>
<protein>
    <recommendedName>
        <fullName evidence="1">Zinc finger CGNR domain-containing protein</fullName>
    </recommendedName>
</protein>
<dbReference type="PANTHER" id="PTHR35525:SF3">
    <property type="entry name" value="BLL6575 PROTEIN"/>
    <property type="match status" value="1"/>
</dbReference>
<feature type="domain" description="Zinc finger CGNR" evidence="1">
    <location>
        <begin position="134"/>
        <end position="177"/>
    </location>
</feature>
<dbReference type="PANTHER" id="PTHR35525">
    <property type="entry name" value="BLL6575 PROTEIN"/>
    <property type="match status" value="1"/>
</dbReference>
<dbReference type="RefSeq" id="WP_036685912.1">
    <property type="nucleotide sequence ID" value="NZ_JNVM01000016.1"/>
</dbReference>
<reference evidence="2 3" key="1">
    <citation type="submission" date="2014-06" db="EMBL/GenBank/DDBJ databases">
        <title>Draft genome sequence of Paenibacillus sp. MSt1.</title>
        <authorList>
            <person name="Aw Y.K."/>
            <person name="Ong K.S."/>
            <person name="Gan H.M."/>
            <person name="Lee S.M."/>
        </authorList>
    </citation>
    <scope>NUCLEOTIDE SEQUENCE [LARGE SCALE GENOMIC DNA]</scope>
    <source>
        <strain evidence="2 3">MSt1</strain>
    </source>
</reference>
<evidence type="ECO:0000313" key="3">
    <source>
        <dbReference type="Proteomes" id="UP000028123"/>
    </source>
</evidence>
<proteinExistence type="predicted"/>
<sequence length="181" mass="21172">MIWDDFLNSMWRDWRGSGRSEDRLESPEWVRQWLSEHRLTAPHLPSPQEMDELKRLRDLLLRIVQAFAAGSQPDPDDLGELNRVMADGPVVRQLVWTDERYQLDYVPTLLGWTQIGAAIAASFAQTLADKDPARMRICSNPDCLWVYYDDTRNRSKRYCDDKLCGNLMKVRRFRARKKAGD</sequence>
<dbReference type="InterPro" id="IPR010852">
    <property type="entry name" value="ABATE"/>
</dbReference>
<comment type="caution">
    <text evidence="2">The sequence shown here is derived from an EMBL/GenBank/DDBJ whole genome shotgun (WGS) entry which is preliminary data.</text>
</comment>
<evidence type="ECO:0000259" key="1">
    <source>
        <dbReference type="Pfam" id="PF11706"/>
    </source>
</evidence>
<keyword evidence="3" id="KW-1185">Reference proteome</keyword>
<dbReference type="InterPro" id="IPR021005">
    <property type="entry name" value="Znf_CGNR"/>
</dbReference>
<dbReference type="Gene3D" id="1.10.3300.10">
    <property type="entry name" value="Jann2411-like domain"/>
    <property type="match status" value="1"/>
</dbReference>
<dbReference type="Proteomes" id="UP000028123">
    <property type="component" value="Unassembled WGS sequence"/>
</dbReference>
<name>A0A081P1G5_9BACL</name>
<dbReference type="AlphaFoldDB" id="A0A081P1G5"/>
<dbReference type="EMBL" id="JNVM01000016">
    <property type="protein sequence ID" value="KEQ24538.1"/>
    <property type="molecule type" value="Genomic_DNA"/>
</dbReference>
<evidence type="ECO:0000313" key="2">
    <source>
        <dbReference type="EMBL" id="KEQ24538.1"/>
    </source>
</evidence>
<accession>A0A081P1G5</accession>
<dbReference type="Pfam" id="PF07336">
    <property type="entry name" value="ABATE"/>
    <property type="match status" value="1"/>
</dbReference>
<dbReference type="InterPro" id="IPR023286">
    <property type="entry name" value="ABATE_dom_sf"/>
</dbReference>